<feature type="signal peptide" evidence="1">
    <location>
        <begin position="1"/>
        <end position="17"/>
    </location>
</feature>
<keyword evidence="1" id="KW-0732">Signal</keyword>
<gene>
    <name evidence="2" type="ORF">M231_05547</name>
</gene>
<reference evidence="2 3" key="1">
    <citation type="submission" date="2016-06" db="EMBL/GenBank/DDBJ databases">
        <title>Evolution of pathogenesis and genome organization in the Tremellales.</title>
        <authorList>
            <person name="Cuomo C."/>
            <person name="Litvintseva A."/>
            <person name="Heitman J."/>
            <person name="Chen Y."/>
            <person name="Sun S."/>
            <person name="Springer D."/>
            <person name="Dromer F."/>
            <person name="Young S."/>
            <person name="Zeng Q."/>
            <person name="Chapman S."/>
            <person name="Gujja S."/>
            <person name="Saif S."/>
            <person name="Birren B."/>
        </authorList>
    </citation>
    <scope>NUCLEOTIDE SEQUENCE [LARGE SCALE GENOMIC DNA]</scope>
    <source>
        <strain evidence="2 3">ATCC 28783</strain>
    </source>
</reference>
<sequence length="73" mass="7357">MLVRSVALVAALGGVLAAPANLTKRASGKEPDAAPVKQFFGAGSVRTFSMSTSFTAYVRPSRGGMTGTRAPGG</sequence>
<evidence type="ECO:0000313" key="3">
    <source>
        <dbReference type="Proteomes" id="UP000289152"/>
    </source>
</evidence>
<keyword evidence="3" id="KW-1185">Reference proteome</keyword>
<organism evidence="2 3">
    <name type="scientific">Tremella mesenterica</name>
    <name type="common">Jelly fungus</name>
    <dbReference type="NCBI Taxonomy" id="5217"/>
    <lineage>
        <taxon>Eukaryota</taxon>
        <taxon>Fungi</taxon>
        <taxon>Dikarya</taxon>
        <taxon>Basidiomycota</taxon>
        <taxon>Agaricomycotina</taxon>
        <taxon>Tremellomycetes</taxon>
        <taxon>Tremellales</taxon>
        <taxon>Tremellaceae</taxon>
        <taxon>Tremella</taxon>
    </lineage>
</organism>
<protein>
    <submittedName>
        <fullName evidence="2">Uncharacterized protein</fullName>
    </submittedName>
</protein>
<evidence type="ECO:0000256" key="1">
    <source>
        <dbReference type="SAM" id="SignalP"/>
    </source>
</evidence>
<comment type="caution">
    <text evidence="2">The sequence shown here is derived from an EMBL/GenBank/DDBJ whole genome shotgun (WGS) entry which is preliminary data.</text>
</comment>
<evidence type="ECO:0000313" key="2">
    <source>
        <dbReference type="EMBL" id="RXK37178.1"/>
    </source>
</evidence>
<accession>A0A4Q1BHS8</accession>
<proteinExistence type="predicted"/>
<dbReference type="Proteomes" id="UP000289152">
    <property type="component" value="Unassembled WGS sequence"/>
</dbReference>
<name>A0A4Q1BHS8_TREME</name>
<dbReference type="AlphaFoldDB" id="A0A4Q1BHS8"/>
<dbReference type="InParanoid" id="A0A4Q1BHS8"/>
<feature type="chain" id="PRO_5020365148" evidence="1">
    <location>
        <begin position="18"/>
        <end position="73"/>
    </location>
</feature>
<dbReference type="EMBL" id="SDIL01000075">
    <property type="protein sequence ID" value="RXK37178.1"/>
    <property type="molecule type" value="Genomic_DNA"/>
</dbReference>